<dbReference type="InterPro" id="IPR036513">
    <property type="entry name" value="STAS_dom_sf"/>
</dbReference>
<evidence type="ECO:0000313" key="2">
    <source>
        <dbReference type="EMBL" id="MFC3452892.1"/>
    </source>
</evidence>
<dbReference type="SUPFAM" id="SSF52091">
    <property type="entry name" value="SpoIIaa-like"/>
    <property type="match status" value="1"/>
</dbReference>
<evidence type="ECO:0000259" key="1">
    <source>
        <dbReference type="Pfam" id="PF01740"/>
    </source>
</evidence>
<reference evidence="3" key="1">
    <citation type="journal article" date="2019" name="Int. J. Syst. Evol. Microbiol.">
        <title>The Global Catalogue of Microorganisms (GCM) 10K type strain sequencing project: providing services to taxonomists for standard genome sequencing and annotation.</title>
        <authorList>
            <consortium name="The Broad Institute Genomics Platform"/>
            <consortium name="The Broad Institute Genome Sequencing Center for Infectious Disease"/>
            <person name="Wu L."/>
            <person name="Ma J."/>
        </authorList>
    </citation>
    <scope>NUCLEOTIDE SEQUENCE [LARGE SCALE GENOMIC DNA]</scope>
    <source>
        <strain evidence="3">CGMCC 4.7676</strain>
    </source>
</reference>
<gene>
    <name evidence="2" type="ORF">ACFOSH_25950</name>
</gene>
<keyword evidence="3" id="KW-1185">Reference proteome</keyword>
<organism evidence="2 3">
    <name type="scientific">Amycolatopsis speibonae</name>
    <dbReference type="NCBI Taxonomy" id="1450224"/>
    <lineage>
        <taxon>Bacteria</taxon>
        <taxon>Bacillati</taxon>
        <taxon>Actinomycetota</taxon>
        <taxon>Actinomycetes</taxon>
        <taxon>Pseudonocardiales</taxon>
        <taxon>Pseudonocardiaceae</taxon>
        <taxon>Amycolatopsis</taxon>
    </lineage>
</organism>
<dbReference type="Gene3D" id="3.30.750.24">
    <property type="entry name" value="STAS domain"/>
    <property type="match status" value="1"/>
</dbReference>
<dbReference type="InterPro" id="IPR002645">
    <property type="entry name" value="STAS_dom"/>
</dbReference>
<protein>
    <submittedName>
        <fullName evidence="2">STAS domain-containing protein</fullName>
    </submittedName>
</protein>
<feature type="domain" description="STAS" evidence="1">
    <location>
        <begin position="36"/>
        <end position="127"/>
    </location>
</feature>
<accession>A0ABV7P352</accession>
<comment type="caution">
    <text evidence="2">The sequence shown here is derived from an EMBL/GenBank/DDBJ whole genome shotgun (WGS) entry which is preliminary data.</text>
</comment>
<sequence>MSPNGSLRSPARASARELDYSRIPMPREGFEETTWQGDAMIVALRGDFDATRKDSLRACLADAIAARPRALLIDATTMTFGSASTFWELLTAHSDAQRDGVPFAVHTAAYAILRPLRTLRLNTSLVVHRRPADARKWLRTAGDGIRWTGIEQV</sequence>
<dbReference type="EMBL" id="JBHRWK010000042">
    <property type="protein sequence ID" value="MFC3452892.1"/>
    <property type="molecule type" value="Genomic_DNA"/>
</dbReference>
<dbReference type="Proteomes" id="UP001595645">
    <property type="component" value="Unassembled WGS sequence"/>
</dbReference>
<dbReference type="RefSeq" id="WP_378241666.1">
    <property type="nucleotide sequence ID" value="NZ_JBHRWK010000042.1"/>
</dbReference>
<dbReference type="CDD" id="cd07043">
    <property type="entry name" value="STAS_anti-anti-sigma_factors"/>
    <property type="match status" value="1"/>
</dbReference>
<name>A0ABV7P352_9PSEU</name>
<dbReference type="Pfam" id="PF01740">
    <property type="entry name" value="STAS"/>
    <property type="match status" value="1"/>
</dbReference>
<evidence type="ECO:0000313" key="3">
    <source>
        <dbReference type="Proteomes" id="UP001595645"/>
    </source>
</evidence>
<proteinExistence type="predicted"/>